<sequence>MKQTALFSNASLGSNITLATGYRHRADASSLGMKLVKRGPPSWLAMSPFGVCVGGFDPRAPPDSKGVVIRCGLSEASGAKSPEKLVSFTDTRVERYYITVCYTVVVNVSREKAYVYGVSAAGVAYSITRACSKGELNECGCDSAIRQRKPRGSWEWGGCSDDIGFGAQFSRKFVDAGEDPSTASGLMNLHNNEAGRRTLRRSMETVCKCHGVSGSCSVRVCWRRLKPFRAVGDALSVKFDGATHVHMTRAGTRAGGRKRRPRLRPVLRDVKKPGKKDLVYLEESPDYCTRNETLAVLGTTGRSCNNTSYGMDGCRLLCCGRGYQTVVREVDEKCHCKFVWCCKVQCQTCRVTKEEHFCK</sequence>
<evidence type="ECO:0000313" key="2">
    <source>
        <dbReference type="Proteomes" id="UP000821845"/>
    </source>
</evidence>
<proteinExistence type="predicted"/>
<dbReference type="Proteomes" id="UP000821845">
    <property type="component" value="Chromosome 2"/>
</dbReference>
<accession>A0ACB7SVX7</accession>
<protein>
    <submittedName>
        <fullName evidence="1">Uncharacterized protein</fullName>
    </submittedName>
</protein>
<reference evidence="1" key="1">
    <citation type="submission" date="2020-05" db="EMBL/GenBank/DDBJ databases">
        <title>Large-scale comparative analyses of tick genomes elucidate their genetic diversity and vector capacities.</title>
        <authorList>
            <person name="Jia N."/>
            <person name="Wang J."/>
            <person name="Shi W."/>
            <person name="Du L."/>
            <person name="Sun Y."/>
            <person name="Zhan W."/>
            <person name="Jiang J."/>
            <person name="Wang Q."/>
            <person name="Zhang B."/>
            <person name="Ji P."/>
            <person name="Sakyi L.B."/>
            <person name="Cui X."/>
            <person name="Yuan T."/>
            <person name="Jiang B."/>
            <person name="Yang W."/>
            <person name="Lam T.T.-Y."/>
            <person name="Chang Q."/>
            <person name="Ding S."/>
            <person name="Wang X."/>
            <person name="Zhu J."/>
            <person name="Ruan X."/>
            <person name="Zhao L."/>
            <person name="Wei J."/>
            <person name="Que T."/>
            <person name="Du C."/>
            <person name="Cheng J."/>
            <person name="Dai P."/>
            <person name="Han X."/>
            <person name="Huang E."/>
            <person name="Gao Y."/>
            <person name="Liu J."/>
            <person name="Shao H."/>
            <person name="Ye R."/>
            <person name="Li L."/>
            <person name="Wei W."/>
            <person name="Wang X."/>
            <person name="Wang C."/>
            <person name="Yang T."/>
            <person name="Huo Q."/>
            <person name="Li W."/>
            <person name="Guo W."/>
            <person name="Chen H."/>
            <person name="Zhou L."/>
            <person name="Ni X."/>
            <person name="Tian J."/>
            <person name="Zhou Y."/>
            <person name="Sheng Y."/>
            <person name="Liu T."/>
            <person name="Pan Y."/>
            <person name="Xia L."/>
            <person name="Li J."/>
            <person name="Zhao F."/>
            <person name="Cao W."/>
        </authorList>
    </citation>
    <scope>NUCLEOTIDE SEQUENCE</scope>
    <source>
        <strain evidence="1">Hyas-2018</strain>
    </source>
</reference>
<comment type="caution">
    <text evidence="1">The sequence shown here is derived from an EMBL/GenBank/DDBJ whole genome shotgun (WGS) entry which is preliminary data.</text>
</comment>
<keyword evidence="2" id="KW-1185">Reference proteome</keyword>
<gene>
    <name evidence="1" type="ORF">HPB50_015601</name>
</gene>
<dbReference type="EMBL" id="CM023482">
    <property type="protein sequence ID" value="KAH6939013.1"/>
    <property type="molecule type" value="Genomic_DNA"/>
</dbReference>
<name>A0ACB7SVX7_HYAAI</name>
<organism evidence="1 2">
    <name type="scientific">Hyalomma asiaticum</name>
    <name type="common">Tick</name>
    <dbReference type="NCBI Taxonomy" id="266040"/>
    <lineage>
        <taxon>Eukaryota</taxon>
        <taxon>Metazoa</taxon>
        <taxon>Ecdysozoa</taxon>
        <taxon>Arthropoda</taxon>
        <taxon>Chelicerata</taxon>
        <taxon>Arachnida</taxon>
        <taxon>Acari</taxon>
        <taxon>Parasitiformes</taxon>
        <taxon>Ixodida</taxon>
        <taxon>Ixodoidea</taxon>
        <taxon>Ixodidae</taxon>
        <taxon>Hyalomminae</taxon>
        <taxon>Hyalomma</taxon>
    </lineage>
</organism>
<evidence type="ECO:0000313" key="1">
    <source>
        <dbReference type="EMBL" id="KAH6939013.1"/>
    </source>
</evidence>